<proteinExistence type="predicted"/>
<comment type="caution">
    <text evidence="2">The sequence shown here is derived from an EMBL/GenBank/DDBJ whole genome shotgun (WGS) entry which is preliminary data.</text>
</comment>
<protein>
    <recommendedName>
        <fullName evidence="4">DUF2141 domain-containing protein</fullName>
    </recommendedName>
</protein>
<keyword evidence="1" id="KW-0732">Signal</keyword>
<dbReference type="EMBL" id="BMLK01000007">
    <property type="protein sequence ID" value="GGN48781.1"/>
    <property type="molecule type" value="Genomic_DNA"/>
</dbReference>
<feature type="signal peptide" evidence="1">
    <location>
        <begin position="1"/>
        <end position="17"/>
    </location>
</feature>
<organism evidence="2 3">
    <name type="scientific">Novosphingobium indicum</name>
    <dbReference type="NCBI Taxonomy" id="462949"/>
    <lineage>
        <taxon>Bacteria</taxon>
        <taxon>Pseudomonadati</taxon>
        <taxon>Pseudomonadota</taxon>
        <taxon>Alphaproteobacteria</taxon>
        <taxon>Sphingomonadales</taxon>
        <taxon>Sphingomonadaceae</taxon>
        <taxon>Novosphingobium</taxon>
    </lineage>
</organism>
<gene>
    <name evidence="2" type="ORF">GCM10011349_18780</name>
</gene>
<dbReference type="InterPro" id="IPR018673">
    <property type="entry name" value="DUF2141"/>
</dbReference>
<dbReference type="RefSeq" id="WP_188819407.1">
    <property type="nucleotide sequence ID" value="NZ_BMLK01000007.1"/>
</dbReference>
<dbReference type="Pfam" id="PF09912">
    <property type="entry name" value="DUF2141"/>
    <property type="match status" value="1"/>
</dbReference>
<evidence type="ECO:0000313" key="3">
    <source>
        <dbReference type="Proteomes" id="UP000605099"/>
    </source>
</evidence>
<reference evidence="3" key="1">
    <citation type="journal article" date="2019" name="Int. J. Syst. Evol. Microbiol.">
        <title>The Global Catalogue of Microorganisms (GCM) 10K type strain sequencing project: providing services to taxonomists for standard genome sequencing and annotation.</title>
        <authorList>
            <consortium name="The Broad Institute Genomics Platform"/>
            <consortium name="The Broad Institute Genome Sequencing Center for Infectious Disease"/>
            <person name="Wu L."/>
            <person name="Ma J."/>
        </authorList>
    </citation>
    <scope>NUCLEOTIDE SEQUENCE [LARGE SCALE GENOMIC DNA]</scope>
    <source>
        <strain evidence="3">CGMCC 1.6784</strain>
    </source>
</reference>
<feature type="chain" id="PRO_5045158174" description="DUF2141 domain-containing protein" evidence="1">
    <location>
        <begin position="18"/>
        <end position="176"/>
    </location>
</feature>
<evidence type="ECO:0000256" key="1">
    <source>
        <dbReference type="SAM" id="SignalP"/>
    </source>
</evidence>
<evidence type="ECO:0008006" key="4">
    <source>
        <dbReference type="Google" id="ProtNLM"/>
    </source>
</evidence>
<name>A0ABQ2JKE4_9SPHN</name>
<evidence type="ECO:0000313" key="2">
    <source>
        <dbReference type="EMBL" id="GGN48781.1"/>
    </source>
</evidence>
<keyword evidence="3" id="KW-1185">Reference proteome</keyword>
<sequence>MIAATLPVAAVALPFMAAAVIPSTPDLGKAAGKCRPDEKGPAFLVTVNGLKDRKGELKLEVYPATKDGFLEDDNILVSEGKTFRRVEVPVPASGTPQLCIRVPGAGPYAVSLLHDRNDDRKFNWTIDGIGFAGNPHLGWSKPDVDKATATAGDGPTPITIVLNYRHGLGVAPLRKD</sequence>
<accession>A0ABQ2JKE4</accession>
<dbReference type="Proteomes" id="UP000605099">
    <property type="component" value="Unassembled WGS sequence"/>
</dbReference>